<dbReference type="GO" id="GO:0009055">
    <property type="term" value="F:electron transfer activity"/>
    <property type="evidence" value="ECO:0007669"/>
    <property type="project" value="InterPro"/>
</dbReference>
<evidence type="ECO:0000313" key="10">
    <source>
        <dbReference type="Proteomes" id="UP000676409"/>
    </source>
</evidence>
<dbReference type="AlphaFoldDB" id="A0A975IUQ6"/>
<evidence type="ECO:0000256" key="5">
    <source>
        <dbReference type="ARBA" id="ARBA00023004"/>
    </source>
</evidence>
<dbReference type="InterPro" id="IPR010980">
    <property type="entry name" value="Cyt_c/b562"/>
</dbReference>
<dbReference type="KEGG" id="caul:KCG34_23905"/>
<comment type="PTM">
    <text evidence="7">Binds 1 heme group per subunit.</text>
</comment>
<dbReference type="Pfam" id="PF01322">
    <property type="entry name" value="Cytochrom_C_2"/>
    <property type="match status" value="1"/>
</dbReference>
<evidence type="ECO:0000313" key="9">
    <source>
        <dbReference type="EMBL" id="QUD88038.1"/>
    </source>
</evidence>
<keyword evidence="10" id="KW-1185">Reference proteome</keyword>
<accession>A0A975IUQ6</accession>
<dbReference type="InterPro" id="IPR002321">
    <property type="entry name" value="Cyt_c_II"/>
</dbReference>
<evidence type="ECO:0000256" key="8">
    <source>
        <dbReference type="SAM" id="SignalP"/>
    </source>
</evidence>
<dbReference type="GO" id="GO:0042597">
    <property type="term" value="C:periplasmic space"/>
    <property type="evidence" value="ECO:0007669"/>
    <property type="project" value="InterPro"/>
</dbReference>
<feature type="binding site" description="covalent" evidence="7">
    <location>
        <position position="145"/>
    </location>
    <ligand>
        <name>heme c</name>
        <dbReference type="ChEBI" id="CHEBI:61717"/>
    </ligand>
</feature>
<evidence type="ECO:0000256" key="7">
    <source>
        <dbReference type="PIRSR" id="PIRSR000027-2"/>
    </source>
</evidence>
<evidence type="ECO:0000256" key="6">
    <source>
        <dbReference type="PIRSR" id="PIRSR000027-1"/>
    </source>
</evidence>
<dbReference type="GO" id="GO:0022900">
    <property type="term" value="P:electron transport chain"/>
    <property type="evidence" value="ECO:0007669"/>
    <property type="project" value="InterPro"/>
</dbReference>
<dbReference type="EMBL" id="CP073078">
    <property type="protein sequence ID" value="QUD88038.1"/>
    <property type="molecule type" value="Genomic_DNA"/>
</dbReference>
<feature type="chain" id="PRO_5036732127" evidence="8">
    <location>
        <begin position="23"/>
        <end position="152"/>
    </location>
</feature>
<evidence type="ECO:0000256" key="3">
    <source>
        <dbReference type="ARBA" id="ARBA00022723"/>
    </source>
</evidence>
<keyword evidence="1" id="KW-0813">Transport</keyword>
<evidence type="ECO:0000256" key="1">
    <source>
        <dbReference type="ARBA" id="ARBA00022448"/>
    </source>
</evidence>
<dbReference type="Proteomes" id="UP000676409">
    <property type="component" value="Chromosome"/>
</dbReference>
<keyword evidence="2 7" id="KW-0349">Heme</keyword>
<dbReference type="PROSITE" id="PS51009">
    <property type="entry name" value="CYTCII"/>
    <property type="match status" value="1"/>
</dbReference>
<dbReference type="GO" id="GO:0005506">
    <property type="term" value="F:iron ion binding"/>
    <property type="evidence" value="ECO:0007669"/>
    <property type="project" value="InterPro"/>
</dbReference>
<feature type="binding site" description="axial binding residue" evidence="6">
    <location>
        <position position="146"/>
    </location>
    <ligand>
        <name>heme c</name>
        <dbReference type="ChEBI" id="CHEBI:61717"/>
    </ligand>
    <ligandPart>
        <name>Fe</name>
        <dbReference type="ChEBI" id="CHEBI:18248"/>
    </ligandPart>
</feature>
<keyword evidence="8" id="KW-0732">Signal</keyword>
<reference evidence="9" key="1">
    <citation type="submission" date="2021-04" db="EMBL/GenBank/DDBJ databases">
        <title>The complete genome sequence of Caulobacter sp. S6.</title>
        <authorList>
            <person name="Tang Y."/>
            <person name="Ouyang W."/>
            <person name="Liu Q."/>
            <person name="Huang B."/>
            <person name="Guo Z."/>
            <person name="Lei P."/>
        </authorList>
    </citation>
    <scope>NUCLEOTIDE SEQUENCE</scope>
    <source>
        <strain evidence="9">S6</strain>
    </source>
</reference>
<keyword evidence="3 6" id="KW-0479">Metal-binding</keyword>
<dbReference type="PIRSF" id="PIRSF000027">
    <property type="entry name" value="Cytc_c_prime"/>
    <property type="match status" value="1"/>
</dbReference>
<dbReference type="SUPFAM" id="SSF47175">
    <property type="entry name" value="Cytochromes"/>
    <property type="match status" value="1"/>
</dbReference>
<dbReference type="Gene3D" id="1.20.120.10">
    <property type="entry name" value="Cytochrome c/b562"/>
    <property type="match status" value="1"/>
</dbReference>
<sequence length="152" mass="15544">MRGWVMAGFAGAALAMAASALAAGAADETVLARQTTLKSMGKAFKEIRTIVAANDIAAQRATVVADAAKLKSLAPQPWSKFGPETRGTSVKTEAKPVIWTDAAGFKAAQTKLLAAVDALDAVAAKGSPDEVATKAGDVGKACGGCHKQFRKE</sequence>
<evidence type="ECO:0000256" key="4">
    <source>
        <dbReference type="ARBA" id="ARBA00022982"/>
    </source>
</evidence>
<feature type="binding site" description="covalent" evidence="7">
    <location>
        <position position="142"/>
    </location>
    <ligand>
        <name>heme c</name>
        <dbReference type="ChEBI" id="CHEBI:61717"/>
    </ligand>
</feature>
<name>A0A975IUQ6_9CAUL</name>
<proteinExistence type="predicted"/>
<gene>
    <name evidence="9" type="ORF">KCG34_23905</name>
</gene>
<dbReference type="GO" id="GO:0020037">
    <property type="term" value="F:heme binding"/>
    <property type="evidence" value="ECO:0007669"/>
    <property type="project" value="InterPro"/>
</dbReference>
<protein>
    <submittedName>
        <fullName evidence="9">Cytochrome c</fullName>
    </submittedName>
</protein>
<keyword evidence="4" id="KW-0249">Electron transport</keyword>
<evidence type="ECO:0000256" key="2">
    <source>
        <dbReference type="ARBA" id="ARBA00022617"/>
    </source>
</evidence>
<dbReference type="InterPro" id="IPR012127">
    <property type="entry name" value="Cyt_c_prime"/>
</dbReference>
<organism evidence="9 10">
    <name type="scientific">Phenylobacterium montanum</name>
    <dbReference type="NCBI Taxonomy" id="2823693"/>
    <lineage>
        <taxon>Bacteria</taxon>
        <taxon>Pseudomonadati</taxon>
        <taxon>Pseudomonadota</taxon>
        <taxon>Alphaproteobacteria</taxon>
        <taxon>Caulobacterales</taxon>
        <taxon>Caulobacteraceae</taxon>
        <taxon>Phenylobacterium</taxon>
    </lineage>
</organism>
<keyword evidence="5 6" id="KW-0408">Iron</keyword>
<feature type="signal peptide" evidence="8">
    <location>
        <begin position="1"/>
        <end position="22"/>
    </location>
</feature>
<dbReference type="RefSeq" id="WP_211938089.1">
    <property type="nucleotide sequence ID" value="NZ_CP073078.1"/>
</dbReference>